<reference evidence="1 2" key="1">
    <citation type="submission" date="2014-06" db="EMBL/GenBank/DDBJ databases">
        <title>Evolutionary Origins and Diversification of the Mycorrhizal Mutualists.</title>
        <authorList>
            <consortium name="DOE Joint Genome Institute"/>
            <consortium name="Mycorrhizal Genomics Consortium"/>
            <person name="Kohler A."/>
            <person name="Kuo A."/>
            <person name="Nagy L.G."/>
            <person name="Floudas D."/>
            <person name="Copeland A."/>
            <person name="Barry K.W."/>
            <person name="Cichocki N."/>
            <person name="Veneault-Fourrey C."/>
            <person name="LaButti K."/>
            <person name="Lindquist E.A."/>
            <person name="Lipzen A."/>
            <person name="Lundell T."/>
            <person name="Morin E."/>
            <person name="Murat C."/>
            <person name="Riley R."/>
            <person name="Ohm R."/>
            <person name="Sun H."/>
            <person name="Tunlid A."/>
            <person name="Henrissat B."/>
            <person name="Grigoriev I.V."/>
            <person name="Hibbett D.S."/>
            <person name="Martin F."/>
        </authorList>
    </citation>
    <scope>NUCLEOTIDE SEQUENCE [LARGE SCALE GENOMIC DNA]</scope>
    <source>
        <strain evidence="1 2">SS14</strain>
    </source>
</reference>
<keyword evidence="2" id="KW-1185">Reference proteome</keyword>
<organism evidence="1 2">
    <name type="scientific">Sphaerobolus stellatus (strain SS14)</name>
    <dbReference type="NCBI Taxonomy" id="990650"/>
    <lineage>
        <taxon>Eukaryota</taxon>
        <taxon>Fungi</taxon>
        <taxon>Dikarya</taxon>
        <taxon>Basidiomycota</taxon>
        <taxon>Agaricomycotina</taxon>
        <taxon>Agaricomycetes</taxon>
        <taxon>Phallomycetidae</taxon>
        <taxon>Geastrales</taxon>
        <taxon>Sphaerobolaceae</taxon>
        <taxon>Sphaerobolus</taxon>
    </lineage>
</organism>
<sequence length="407" mass="46537">MVTSILPMLSLIRWPLDCPQLHPLVKWLSVSVMQSTHEDKEIYKEMIFLMCAVGRPPAADFQWKLDYRIEIDKESGIRKEQFFIKYGTKAHSIQCSVDIEWWSHLVPYYIMENIDDSSTIWSYPGKESKVYCSERCLTDSSPIVMANGALALALHLGEQVERPVLTIKDKSEALDPLLEQLALKLPMYQPATEILLSLGKEVPATNVSRTSMICVFTNFLRGGGHYRYTDTERDTLLLWALEVFSQCRSLQHNFDKAILGFIVSLHDLMGPHQPYDWRSSFVHRQLDAQWNHILEYSLTVPEEDHEAIADSFCLLGTINWTGMDLTAETLENLMARITHGLALTQPQSVRHNALAATSSLRFQIIEIFSESVHKQFFEGLLTSTQYSEVADVDNESDKISIFDISHF</sequence>
<dbReference type="EMBL" id="KN837128">
    <property type="protein sequence ID" value="KIJ42649.1"/>
    <property type="molecule type" value="Genomic_DNA"/>
</dbReference>
<gene>
    <name evidence="1" type="ORF">M422DRAFT_48104</name>
</gene>
<accession>A0A0C9V6N8</accession>
<evidence type="ECO:0000313" key="1">
    <source>
        <dbReference type="EMBL" id="KIJ42649.1"/>
    </source>
</evidence>
<dbReference type="HOGENOM" id="CLU_676481_0_0_1"/>
<evidence type="ECO:0000313" key="2">
    <source>
        <dbReference type="Proteomes" id="UP000054279"/>
    </source>
</evidence>
<dbReference type="Proteomes" id="UP000054279">
    <property type="component" value="Unassembled WGS sequence"/>
</dbReference>
<dbReference type="AlphaFoldDB" id="A0A0C9V6N8"/>
<protein>
    <submittedName>
        <fullName evidence="1">Uncharacterized protein</fullName>
    </submittedName>
</protein>
<name>A0A0C9V6N8_SPHS4</name>
<proteinExistence type="predicted"/>